<name>A0A229R9Y7_AMYAL</name>
<evidence type="ECO:0000256" key="1">
    <source>
        <dbReference type="SAM" id="MobiDB-lite"/>
    </source>
</evidence>
<accession>A0A229R9Y7</accession>
<feature type="region of interest" description="Disordered" evidence="1">
    <location>
        <begin position="1"/>
        <end position="29"/>
    </location>
</feature>
<evidence type="ECO:0000313" key="2">
    <source>
        <dbReference type="EMBL" id="OXM43457.1"/>
    </source>
</evidence>
<evidence type="ECO:0000313" key="3">
    <source>
        <dbReference type="Proteomes" id="UP000215563"/>
    </source>
</evidence>
<dbReference type="Proteomes" id="UP000215563">
    <property type="component" value="Unassembled WGS sequence"/>
</dbReference>
<reference evidence="2 3" key="1">
    <citation type="submission" date="2017-07" db="EMBL/GenBank/DDBJ databases">
        <title>Amycolatopsis alba DSM 44262 Genome sequencing and assembly.</title>
        <authorList>
            <person name="Kaur N."/>
            <person name="Mayilraj S."/>
        </authorList>
    </citation>
    <scope>NUCLEOTIDE SEQUENCE [LARGE SCALE GENOMIC DNA]</scope>
    <source>
        <strain evidence="2 3">DSM 44262</strain>
    </source>
</reference>
<proteinExistence type="predicted"/>
<comment type="caution">
    <text evidence="2">The sequence shown here is derived from an EMBL/GenBank/DDBJ whole genome shotgun (WGS) entry which is preliminary data.</text>
</comment>
<dbReference type="EMBL" id="NMQU01000148">
    <property type="protein sequence ID" value="OXM43457.1"/>
    <property type="molecule type" value="Genomic_DNA"/>
</dbReference>
<organism evidence="2 3">
    <name type="scientific">Amycolatopsis alba DSM 44262</name>
    <dbReference type="NCBI Taxonomy" id="1125972"/>
    <lineage>
        <taxon>Bacteria</taxon>
        <taxon>Bacillati</taxon>
        <taxon>Actinomycetota</taxon>
        <taxon>Actinomycetes</taxon>
        <taxon>Pseudonocardiales</taxon>
        <taxon>Pseudonocardiaceae</taxon>
        <taxon>Amycolatopsis</taxon>
    </lineage>
</organism>
<dbReference type="AlphaFoldDB" id="A0A229R9Y7"/>
<gene>
    <name evidence="2" type="ORF">CFP75_38440</name>
</gene>
<sequence>MQARLAALTSWAQTTDRQQRTAPARKAALTRFERQVDPDGILDDKTRREKAAYARRAHFQRLALLSSRARRRGSRNLG</sequence>
<keyword evidence="3" id="KW-1185">Reference proteome</keyword>
<protein>
    <submittedName>
        <fullName evidence="2">Uncharacterized protein</fullName>
    </submittedName>
</protein>